<dbReference type="OrthoDB" id="9813151at2"/>
<dbReference type="InterPro" id="IPR005467">
    <property type="entry name" value="His_kinase_dom"/>
</dbReference>
<dbReference type="SUPFAM" id="SSF55874">
    <property type="entry name" value="ATPase domain of HSP90 chaperone/DNA topoisomerase II/histidine kinase"/>
    <property type="match status" value="1"/>
</dbReference>
<comment type="caution">
    <text evidence="7">The sequence shown here is derived from an EMBL/GenBank/DDBJ whole genome shotgun (WGS) entry which is preliminary data.</text>
</comment>
<evidence type="ECO:0000313" key="8">
    <source>
        <dbReference type="Proteomes" id="UP000298009"/>
    </source>
</evidence>
<keyword evidence="3" id="KW-0597">Phosphoprotein</keyword>
<feature type="transmembrane region" description="Helical" evidence="4">
    <location>
        <begin position="260"/>
        <end position="280"/>
    </location>
</feature>
<dbReference type="CDD" id="cd00082">
    <property type="entry name" value="HisKA"/>
    <property type="match status" value="1"/>
</dbReference>
<dbReference type="InterPro" id="IPR011623">
    <property type="entry name" value="7TMR_DISM_rcpt_extracell_dom1"/>
</dbReference>
<keyword evidence="7" id="KW-0418">Kinase</keyword>
<dbReference type="InterPro" id="IPR003661">
    <property type="entry name" value="HisK_dim/P_dom"/>
</dbReference>
<dbReference type="Pfam" id="PF02518">
    <property type="entry name" value="HATPase_c"/>
    <property type="match status" value="1"/>
</dbReference>
<keyword evidence="5" id="KW-0732">Signal</keyword>
<dbReference type="InterPro" id="IPR036890">
    <property type="entry name" value="HATPase_C_sf"/>
</dbReference>
<evidence type="ECO:0000259" key="6">
    <source>
        <dbReference type="PROSITE" id="PS50109"/>
    </source>
</evidence>
<dbReference type="SUPFAM" id="SSF47384">
    <property type="entry name" value="Homodimeric domain of signal transducing histidine kinase"/>
    <property type="match status" value="1"/>
</dbReference>
<feature type="domain" description="Histidine kinase" evidence="6">
    <location>
        <begin position="431"/>
        <end position="736"/>
    </location>
</feature>
<protein>
    <recommendedName>
        <fullName evidence="2">histidine kinase</fullName>
        <ecNumber evidence="2">2.7.13.3</ecNumber>
    </recommendedName>
</protein>
<feature type="signal peptide" evidence="5">
    <location>
        <begin position="1"/>
        <end position="21"/>
    </location>
</feature>
<dbReference type="Pfam" id="PF07695">
    <property type="entry name" value="7TMR-DISM_7TM"/>
    <property type="match status" value="1"/>
</dbReference>
<reference evidence="7" key="1">
    <citation type="journal article" date="2019" name="PLoS Negl. Trop. Dis.">
        <title>Revisiting the worldwide diversity of Leptospira species in the environment.</title>
        <authorList>
            <person name="Vincent A.T."/>
            <person name="Schiettekatte O."/>
            <person name="Bourhy P."/>
            <person name="Veyrier F.J."/>
            <person name="Picardeau M."/>
        </authorList>
    </citation>
    <scope>NUCLEOTIDE SEQUENCE [LARGE SCALE GENOMIC DNA]</scope>
    <source>
        <strain evidence="7">201800287</strain>
    </source>
</reference>
<organism evidence="7 8">
    <name type="scientific">Leptospira noumeaensis</name>
    <dbReference type="NCBI Taxonomy" id="2484964"/>
    <lineage>
        <taxon>Bacteria</taxon>
        <taxon>Pseudomonadati</taxon>
        <taxon>Spirochaetota</taxon>
        <taxon>Spirochaetia</taxon>
        <taxon>Leptospirales</taxon>
        <taxon>Leptospiraceae</taxon>
        <taxon>Leptospira</taxon>
    </lineage>
</organism>
<dbReference type="RefSeq" id="WP_135600780.1">
    <property type="nucleotide sequence ID" value="NZ_RQFK01000014.1"/>
</dbReference>
<evidence type="ECO:0000256" key="4">
    <source>
        <dbReference type="SAM" id="Phobius"/>
    </source>
</evidence>
<keyword evidence="4" id="KW-0472">Membrane</keyword>
<keyword evidence="4" id="KW-1133">Transmembrane helix</keyword>
<dbReference type="SMART" id="SM00387">
    <property type="entry name" value="HATPase_c"/>
    <property type="match status" value="1"/>
</dbReference>
<dbReference type="AlphaFoldDB" id="A0A4R9IEF1"/>
<comment type="catalytic activity">
    <reaction evidence="1">
        <text>ATP + protein L-histidine = ADP + protein N-phospho-L-histidine.</text>
        <dbReference type="EC" id="2.7.13.3"/>
    </reaction>
</comment>
<proteinExistence type="predicted"/>
<keyword evidence="4" id="KW-0812">Transmembrane</keyword>
<dbReference type="EC" id="2.7.13.3" evidence="2"/>
<evidence type="ECO:0000313" key="7">
    <source>
        <dbReference type="EMBL" id="TGK84550.1"/>
    </source>
</evidence>
<dbReference type="InterPro" id="IPR004358">
    <property type="entry name" value="Sig_transdc_His_kin-like_C"/>
</dbReference>
<feature type="chain" id="PRO_5020497867" description="histidine kinase" evidence="5">
    <location>
        <begin position="22"/>
        <end position="744"/>
    </location>
</feature>
<dbReference type="Gene3D" id="2.60.120.260">
    <property type="entry name" value="Galactose-binding domain-like"/>
    <property type="match status" value="1"/>
</dbReference>
<dbReference type="InterPro" id="IPR003594">
    <property type="entry name" value="HATPase_dom"/>
</dbReference>
<dbReference type="InterPro" id="IPR036097">
    <property type="entry name" value="HisK_dim/P_sf"/>
</dbReference>
<dbReference type="EMBL" id="RQFK01000014">
    <property type="protein sequence ID" value="TGK84550.1"/>
    <property type="molecule type" value="Genomic_DNA"/>
</dbReference>
<dbReference type="PROSITE" id="PS50109">
    <property type="entry name" value="HIS_KIN"/>
    <property type="match status" value="1"/>
</dbReference>
<keyword evidence="8" id="KW-1185">Reference proteome</keyword>
<dbReference type="Gene3D" id="3.30.565.10">
    <property type="entry name" value="Histidine kinase-like ATPase, C-terminal domain"/>
    <property type="match status" value="1"/>
</dbReference>
<name>A0A4R9IEF1_9LEPT</name>
<dbReference type="PRINTS" id="PR00344">
    <property type="entry name" value="BCTRLSENSOR"/>
</dbReference>
<dbReference type="PANTHER" id="PTHR43065:SF48">
    <property type="entry name" value="HISTIDINE KINASE"/>
    <property type="match status" value="1"/>
</dbReference>
<feature type="transmembrane region" description="Helical" evidence="4">
    <location>
        <begin position="321"/>
        <end position="341"/>
    </location>
</feature>
<evidence type="ECO:0000256" key="2">
    <source>
        <dbReference type="ARBA" id="ARBA00012438"/>
    </source>
</evidence>
<dbReference type="Proteomes" id="UP000298009">
    <property type="component" value="Unassembled WGS sequence"/>
</dbReference>
<gene>
    <name evidence="7" type="ORF">EHQ24_06040</name>
</gene>
<dbReference type="Gene3D" id="1.10.287.130">
    <property type="match status" value="1"/>
</dbReference>
<evidence type="ECO:0000256" key="5">
    <source>
        <dbReference type="SAM" id="SignalP"/>
    </source>
</evidence>
<accession>A0A4R9IEF1</accession>
<feature type="transmembrane region" description="Helical" evidence="4">
    <location>
        <begin position="197"/>
        <end position="216"/>
    </location>
</feature>
<evidence type="ECO:0000256" key="1">
    <source>
        <dbReference type="ARBA" id="ARBA00000085"/>
    </source>
</evidence>
<sequence length="744" mass="84100">MKFISKTLLFFCFFFIGFCTSDTTPIPKLEKGILNLRNFSFSQEQKFSLEGEWKFTPREFTLTPNEKSILVSIPELPHWNSYNQVHNQEKVGYGMGSYHLSILPPKERATLAIDFTDFFSDAEVYQNQSKIGTFGSIKNPNANFDIKPQLIRILPSDQNPIELTVFVRNRFYPLGGIRIPPTIGVYESLKTSREKDILTNAIVVGGFIFLGFYQLGMHYTRKKIKGSFYFFLFCFVMSLQILAAGPRILFVFFESVPSELVFRIDYFTQYIGVILGLNYIHSLTKKYISKKIIYISSGLLIIPACLSVFGSIYLITSIHHYVLSIIIPILIVALYLIVSYIRDKRAGYIYLGLSVILMIGFTSHDIILSLLHKTQPLLLNYGLLLFVFFQSIFLSKHISGEIVSAELKFKDALHQLVQSEKLSSLGVMVASVAHEINSPLSAVIMTSDSIRDDISTFFKELPYYEPIPKDCYPILISLVEYSLSQVELLSGKEYREQKQKISQNLETLGINDTTRVSELLVCLGLKEIPKEWISVFSEKRSDSLLVLAEKVVRILQGTNTIQTAANRAIKIAQALKNFTHFDPKAEKQSIHLSDSIQNIIAILGGYIKQGIQISTISETIPPIDCYPDELNQVWSNLLQNAIQSTNGKGEIKIEIGQTSLQNEPFAFVSIQDSGPGIPEDIIGKIFDPFFTTKPVGQGTGLGLYISKQVIEKHRGIIEVHSKPKETKFIVYLPYVSKDNDMKLS</sequence>
<evidence type="ECO:0000256" key="3">
    <source>
        <dbReference type="ARBA" id="ARBA00022553"/>
    </source>
</evidence>
<keyword evidence="7" id="KW-0808">Transferase</keyword>
<feature type="transmembrane region" description="Helical" evidence="4">
    <location>
        <begin position="348"/>
        <end position="371"/>
    </location>
</feature>
<feature type="transmembrane region" description="Helical" evidence="4">
    <location>
        <begin position="228"/>
        <end position="248"/>
    </location>
</feature>
<dbReference type="GO" id="GO:0000155">
    <property type="term" value="F:phosphorelay sensor kinase activity"/>
    <property type="evidence" value="ECO:0007669"/>
    <property type="project" value="InterPro"/>
</dbReference>
<dbReference type="PANTHER" id="PTHR43065">
    <property type="entry name" value="SENSOR HISTIDINE KINASE"/>
    <property type="match status" value="1"/>
</dbReference>
<feature type="transmembrane region" description="Helical" evidence="4">
    <location>
        <begin position="292"/>
        <end position="315"/>
    </location>
</feature>